<evidence type="ECO:0000256" key="5">
    <source>
        <dbReference type="ARBA" id="ARBA00022679"/>
    </source>
</evidence>
<evidence type="ECO:0000256" key="6">
    <source>
        <dbReference type="ARBA" id="ARBA00022741"/>
    </source>
</evidence>
<protein>
    <recommendedName>
        <fullName evidence="4 9">Phosphoglycerate kinase</fullName>
        <ecNumber evidence="4 9">2.7.2.3</ecNumber>
    </recommendedName>
</protein>
<dbReference type="PRINTS" id="PR00477">
    <property type="entry name" value="PHGLYCKINASE"/>
</dbReference>
<keyword evidence="5 9" id="KW-0808">Transferase</keyword>
<proteinExistence type="inferred from homology"/>
<dbReference type="GO" id="GO:0016301">
    <property type="term" value="F:kinase activity"/>
    <property type="evidence" value="ECO:0007669"/>
    <property type="project" value="UniProtKB-KW"/>
</dbReference>
<organism evidence="10 11">
    <name type="scientific">Aquibium pacificus</name>
    <dbReference type="NCBI Taxonomy" id="3153579"/>
    <lineage>
        <taxon>Bacteria</taxon>
        <taxon>Pseudomonadati</taxon>
        <taxon>Pseudomonadota</taxon>
        <taxon>Alphaproteobacteria</taxon>
        <taxon>Hyphomicrobiales</taxon>
        <taxon>Phyllobacteriaceae</taxon>
        <taxon>Aquibium</taxon>
    </lineage>
</organism>
<dbReference type="InterPro" id="IPR015824">
    <property type="entry name" value="Phosphoglycerate_kinase_N"/>
</dbReference>
<evidence type="ECO:0000313" key="11">
    <source>
        <dbReference type="Proteomes" id="UP001556692"/>
    </source>
</evidence>
<dbReference type="EMBL" id="JBDPGJ010000004">
    <property type="protein sequence ID" value="MEX0407895.1"/>
    <property type="molecule type" value="Genomic_DNA"/>
</dbReference>
<evidence type="ECO:0000256" key="4">
    <source>
        <dbReference type="ARBA" id="ARBA00013061"/>
    </source>
</evidence>
<keyword evidence="6" id="KW-0547">Nucleotide-binding</keyword>
<dbReference type="Pfam" id="PF00162">
    <property type="entry name" value="PGK"/>
    <property type="match status" value="1"/>
</dbReference>
<evidence type="ECO:0000256" key="3">
    <source>
        <dbReference type="ARBA" id="ARBA00011245"/>
    </source>
</evidence>
<dbReference type="InterPro" id="IPR001576">
    <property type="entry name" value="Phosphoglycerate_kinase"/>
</dbReference>
<gene>
    <name evidence="10" type="primary">pgk</name>
    <name evidence="10" type="ORF">ABGN05_19725</name>
</gene>
<evidence type="ECO:0000256" key="1">
    <source>
        <dbReference type="ARBA" id="ARBA00000642"/>
    </source>
</evidence>
<dbReference type="RefSeq" id="WP_367955751.1">
    <property type="nucleotide sequence ID" value="NZ_JBDPGJ010000004.1"/>
</dbReference>
<keyword evidence="11" id="KW-1185">Reference proteome</keyword>
<evidence type="ECO:0000256" key="2">
    <source>
        <dbReference type="ARBA" id="ARBA00008982"/>
    </source>
</evidence>
<dbReference type="SUPFAM" id="SSF53748">
    <property type="entry name" value="Phosphoglycerate kinase"/>
    <property type="match status" value="1"/>
</dbReference>
<name>A0ABV3SM81_9HYPH</name>
<sequence>MRPDAAIGSLAGKTVLVRADFSKGAAPDLIETADRLAREGAKVAIIAGLGRPMGEFNPTLSLRPFVTPLSRALGRSVHFIVECVGVGAEAGLAALPAGEVALLENLRFHNDARRATRTFAIRLSALADHFVVTGSLSSQPALWITELRALLPEPPVPIHQFEREAS</sequence>
<evidence type="ECO:0000256" key="7">
    <source>
        <dbReference type="ARBA" id="ARBA00022777"/>
    </source>
</evidence>
<comment type="similarity">
    <text evidence="2 9">Belongs to the phosphoglycerate kinase family.</text>
</comment>
<evidence type="ECO:0000256" key="9">
    <source>
        <dbReference type="RuleBase" id="RU000532"/>
    </source>
</evidence>
<reference evidence="10 11" key="1">
    <citation type="submission" date="2024-05" db="EMBL/GenBank/DDBJ databases">
        <authorList>
            <person name="Jiang F."/>
        </authorList>
    </citation>
    <scope>NUCLEOTIDE SEQUENCE [LARGE SCALE GENOMIC DNA]</scope>
    <source>
        <strain evidence="10 11">LZ166</strain>
    </source>
</reference>
<evidence type="ECO:0000256" key="8">
    <source>
        <dbReference type="ARBA" id="ARBA00022840"/>
    </source>
</evidence>
<comment type="caution">
    <text evidence="10">The sequence shown here is derived from an EMBL/GenBank/DDBJ whole genome shotgun (WGS) entry which is preliminary data.</text>
</comment>
<dbReference type="InterPro" id="IPR036043">
    <property type="entry name" value="Phosphoglycerate_kinase_sf"/>
</dbReference>
<dbReference type="Gene3D" id="3.40.50.1260">
    <property type="entry name" value="Phosphoglycerate kinase, N-terminal domain"/>
    <property type="match status" value="1"/>
</dbReference>
<dbReference type="PANTHER" id="PTHR11406">
    <property type="entry name" value="PHOSPHOGLYCERATE KINASE"/>
    <property type="match status" value="1"/>
</dbReference>
<dbReference type="Proteomes" id="UP001556692">
    <property type="component" value="Unassembled WGS sequence"/>
</dbReference>
<dbReference type="EC" id="2.7.2.3" evidence="4 9"/>
<comment type="catalytic activity">
    <reaction evidence="1 9">
        <text>(2R)-3-phosphoglycerate + ATP = (2R)-3-phospho-glyceroyl phosphate + ADP</text>
        <dbReference type="Rhea" id="RHEA:14801"/>
        <dbReference type="ChEBI" id="CHEBI:30616"/>
        <dbReference type="ChEBI" id="CHEBI:57604"/>
        <dbReference type="ChEBI" id="CHEBI:58272"/>
        <dbReference type="ChEBI" id="CHEBI:456216"/>
        <dbReference type="EC" id="2.7.2.3"/>
    </reaction>
</comment>
<keyword evidence="7 9" id="KW-0418">Kinase</keyword>
<evidence type="ECO:0000313" key="10">
    <source>
        <dbReference type="EMBL" id="MEX0407895.1"/>
    </source>
</evidence>
<comment type="subunit">
    <text evidence="3">Monomer.</text>
</comment>
<accession>A0ABV3SM81</accession>
<dbReference type="PANTHER" id="PTHR11406:SF23">
    <property type="entry name" value="PHOSPHOGLYCERATE KINASE 1, CHLOROPLASTIC-RELATED"/>
    <property type="match status" value="1"/>
</dbReference>
<keyword evidence="8" id="KW-0067">ATP-binding</keyword>